<comment type="similarity">
    <text evidence="1">Belongs to the UPF0065 (bug) family.</text>
</comment>
<sequence>MAQFPAFPLKALAALSLAGTSVFAHAAWPDRPISLVVGFTAGGSADTLARTIAEPLSRRLGVPVIVDNVAGAGGTIATQRVVRAKPDGNTIILASNSEIVLARHFNNAIAYDGTKDLRPVTLVGVMPMVLVAGPKVPVTSVEAMLARVKTQAGADTFASSGIGTALHIAGEMLNQQAKVSIQHVPYKGAVPMLTDIIGGNVDYGYFMVPSVLGFLKEGKVKPLGTTSKTNCEVLNGIPAMSASKALPNYDFGVWTGIFAPKGVADTVVTRLNTEINAVMREPQVIKMLDQACIGQSGGTPADFAKLILTDAQKMRQIATPEIGAVR</sequence>
<dbReference type="AlphaFoldDB" id="A0A096FDF6"/>
<evidence type="ECO:0000256" key="1">
    <source>
        <dbReference type="ARBA" id="ARBA00006987"/>
    </source>
</evidence>
<organism evidence="3 4">
    <name type="scientific">Comamonas testosteroni</name>
    <name type="common">Pseudomonas testosteroni</name>
    <dbReference type="NCBI Taxonomy" id="285"/>
    <lineage>
        <taxon>Bacteria</taxon>
        <taxon>Pseudomonadati</taxon>
        <taxon>Pseudomonadota</taxon>
        <taxon>Betaproteobacteria</taxon>
        <taxon>Burkholderiales</taxon>
        <taxon>Comamonadaceae</taxon>
        <taxon>Comamonas</taxon>
    </lineage>
</organism>
<name>A0A096FDF6_COMTE</name>
<dbReference type="InterPro" id="IPR005064">
    <property type="entry name" value="BUG"/>
</dbReference>
<keyword evidence="2" id="KW-0732">Signal</keyword>
<accession>A0A096FDF6</accession>
<dbReference type="RefSeq" id="WP_034371863.1">
    <property type="nucleotide sequence ID" value="NZ_AWOR01000057.1"/>
</dbReference>
<dbReference type="Gene3D" id="3.40.190.10">
    <property type="entry name" value="Periplasmic binding protein-like II"/>
    <property type="match status" value="1"/>
</dbReference>
<dbReference type="PIRSF" id="PIRSF017082">
    <property type="entry name" value="YflP"/>
    <property type="match status" value="1"/>
</dbReference>
<dbReference type="Pfam" id="PF03401">
    <property type="entry name" value="TctC"/>
    <property type="match status" value="1"/>
</dbReference>
<evidence type="ECO:0000313" key="4">
    <source>
        <dbReference type="Proteomes" id="UP000029553"/>
    </source>
</evidence>
<protein>
    <submittedName>
        <fullName evidence="3">Twin-arginine translocation pathway signal protein</fullName>
    </submittedName>
</protein>
<dbReference type="EMBL" id="AWOR01000057">
    <property type="protein sequence ID" value="KGH27823.1"/>
    <property type="molecule type" value="Genomic_DNA"/>
</dbReference>
<feature type="signal peptide" evidence="2">
    <location>
        <begin position="1"/>
        <end position="26"/>
    </location>
</feature>
<dbReference type="PANTHER" id="PTHR42928">
    <property type="entry name" value="TRICARBOXYLATE-BINDING PROTEIN"/>
    <property type="match status" value="1"/>
</dbReference>
<gene>
    <name evidence="3" type="ORF">P353_17565</name>
</gene>
<dbReference type="InterPro" id="IPR042100">
    <property type="entry name" value="Bug_dom1"/>
</dbReference>
<evidence type="ECO:0000313" key="3">
    <source>
        <dbReference type="EMBL" id="KGH27823.1"/>
    </source>
</evidence>
<dbReference type="Gene3D" id="3.40.190.150">
    <property type="entry name" value="Bordetella uptake gene, domain 1"/>
    <property type="match status" value="1"/>
</dbReference>
<evidence type="ECO:0000256" key="2">
    <source>
        <dbReference type="SAM" id="SignalP"/>
    </source>
</evidence>
<comment type="caution">
    <text evidence="3">The sequence shown here is derived from an EMBL/GenBank/DDBJ whole genome shotgun (WGS) entry which is preliminary data.</text>
</comment>
<feature type="chain" id="PRO_5001926514" evidence="2">
    <location>
        <begin position="27"/>
        <end position="326"/>
    </location>
</feature>
<proteinExistence type="inferred from homology"/>
<reference evidence="3 4" key="1">
    <citation type="submission" date="2013-09" db="EMBL/GenBank/DDBJ databases">
        <title>High correlation between genotypes and phenotypes of environmental bacteria Comamonas testosteroni strains.</title>
        <authorList>
            <person name="Liu L."/>
            <person name="Zhu W."/>
            <person name="Xia X."/>
            <person name="Xu B."/>
            <person name="Luo M."/>
            <person name="Wang G."/>
        </authorList>
    </citation>
    <scope>NUCLEOTIDE SEQUENCE [LARGE SCALE GENOMIC DNA]</scope>
    <source>
        <strain evidence="3 4">JL40</strain>
    </source>
</reference>
<dbReference type="PANTHER" id="PTHR42928:SF5">
    <property type="entry name" value="BLR1237 PROTEIN"/>
    <property type="match status" value="1"/>
</dbReference>
<dbReference type="SUPFAM" id="SSF53850">
    <property type="entry name" value="Periplasmic binding protein-like II"/>
    <property type="match status" value="1"/>
</dbReference>
<dbReference type="Proteomes" id="UP000029553">
    <property type="component" value="Unassembled WGS sequence"/>
</dbReference>